<dbReference type="RefSeq" id="WP_193844434.1">
    <property type="nucleotide sequence ID" value="NZ_PRDM01000001.1"/>
</dbReference>
<evidence type="ECO:0000313" key="2">
    <source>
        <dbReference type="EMBL" id="MBE8723358.1"/>
    </source>
</evidence>
<keyword evidence="1" id="KW-1133">Transmembrane helix</keyword>
<keyword evidence="1" id="KW-0472">Membrane</keyword>
<feature type="transmembrane region" description="Helical" evidence="1">
    <location>
        <begin position="16"/>
        <end position="37"/>
    </location>
</feature>
<gene>
    <name evidence="2" type="ORF">C4F50_00245</name>
</gene>
<accession>A0ABR9TDC0</accession>
<dbReference type="EMBL" id="PRDM01000001">
    <property type="protein sequence ID" value="MBE8723358.1"/>
    <property type="molecule type" value="Genomic_DNA"/>
</dbReference>
<keyword evidence="1" id="KW-0812">Transmembrane</keyword>
<sequence>MNSTINKANKPTTKDYLKLAGILLLIISFFVCLCVYFTQERTNEIEYIKADYTITKGIITKISLYKGKSVGIKYIVKNKIYEESDAIHLKLNKKEDDSIYIKYYNKNPELMISEYNRDF</sequence>
<dbReference type="Proteomes" id="UP000640614">
    <property type="component" value="Unassembled WGS sequence"/>
</dbReference>
<name>A0ABR9TDC0_9FLAO</name>
<comment type="caution">
    <text evidence="2">The sequence shown here is derived from an EMBL/GenBank/DDBJ whole genome shotgun (WGS) entry which is preliminary data.</text>
</comment>
<evidence type="ECO:0008006" key="4">
    <source>
        <dbReference type="Google" id="ProtNLM"/>
    </source>
</evidence>
<protein>
    <recommendedName>
        <fullName evidence="4">DUF3592 domain-containing protein</fullName>
    </recommendedName>
</protein>
<organism evidence="2 3">
    <name type="scientific">Flavobacterium hungaricum</name>
    <dbReference type="NCBI Taxonomy" id="2082725"/>
    <lineage>
        <taxon>Bacteria</taxon>
        <taxon>Pseudomonadati</taxon>
        <taxon>Bacteroidota</taxon>
        <taxon>Flavobacteriia</taxon>
        <taxon>Flavobacteriales</taxon>
        <taxon>Flavobacteriaceae</taxon>
        <taxon>Flavobacterium</taxon>
    </lineage>
</organism>
<evidence type="ECO:0000313" key="3">
    <source>
        <dbReference type="Proteomes" id="UP000640614"/>
    </source>
</evidence>
<keyword evidence="3" id="KW-1185">Reference proteome</keyword>
<proteinExistence type="predicted"/>
<evidence type="ECO:0000256" key="1">
    <source>
        <dbReference type="SAM" id="Phobius"/>
    </source>
</evidence>
<reference evidence="2 3" key="1">
    <citation type="submission" date="2018-07" db="EMBL/GenBank/DDBJ databases">
        <title>Genome assembly of strain KB82.</title>
        <authorList>
            <person name="Kukolya J."/>
            <person name="Horvath B."/>
            <person name="Nagy I."/>
            <person name="Toth A."/>
        </authorList>
    </citation>
    <scope>NUCLEOTIDE SEQUENCE [LARGE SCALE GENOMIC DNA]</scope>
    <source>
        <strain evidence="2 3">Kb82</strain>
    </source>
</reference>